<keyword evidence="12" id="KW-1185">Reference proteome</keyword>
<feature type="transmembrane region" description="Helical" evidence="9">
    <location>
        <begin position="161"/>
        <end position="181"/>
    </location>
</feature>
<dbReference type="AlphaFoldDB" id="A0A6M8UC15"/>
<feature type="transmembrane region" description="Helical" evidence="9">
    <location>
        <begin position="33"/>
        <end position="56"/>
    </location>
</feature>
<comment type="subcellular location">
    <subcellularLocation>
        <location evidence="1">Cell membrane</location>
        <topology evidence="1">Multi-pass membrane protein</topology>
    </subcellularLocation>
</comment>
<dbReference type="EMBL" id="CP054212">
    <property type="protein sequence ID" value="QKJ85190.1"/>
    <property type="molecule type" value="Genomic_DNA"/>
</dbReference>
<dbReference type="GO" id="GO:0008324">
    <property type="term" value="F:monoatomic cation transmembrane transporter activity"/>
    <property type="evidence" value="ECO:0007669"/>
    <property type="project" value="InterPro"/>
</dbReference>
<evidence type="ECO:0000256" key="7">
    <source>
        <dbReference type="ARBA" id="ARBA00022989"/>
    </source>
</evidence>
<accession>A0A6M8UC15</accession>
<dbReference type="Gene3D" id="3.30.70.1450">
    <property type="entry name" value="Regulator of K+ conductance, C-terminal domain"/>
    <property type="match status" value="1"/>
</dbReference>
<dbReference type="PANTHER" id="PTHR30445">
    <property type="entry name" value="K(+)_H(+) ANTIPORTER SUBUNIT KHTT"/>
    <property type="match status" value="1"/>
</dbReference>
<feature type="domain" description="RCK C-terminal" evidence="10">
    <location>
        <begin position="329"/>
        <end position="378"/>
    </location>
</feature>
<feature type="transmembrane region" description="Helical" evidence="9">
    <location>
        <begin position="412"/>
        <end position="431"/>
    </location>
</feature>
<dbReference type="InterPro" id="IPR022457">
    <property type="entry name" value="Asp_Ala_antiprt"/>
</dbReference>
<feature type="transmembrane region" description="Helical" evidence="9">
    <location>
        <begin position="388"/>
        <end position="406"/>
    </location>
</feature>
<dbReference type="SUPFAM" id="SSF116726">
    <property type="entry name" value="TrkA C-terminal domain-like"/>
    <property type="match status" value="2"/>
</dbReference>
<dbReference type="NCBIfam" id="TIGR01625">
    <property type="entry name" value="YidE_YbjL_dupl"/>
    <property type="match status" value="1"/>
</dbReference>
<evidence type="ECO:0000256" key="5">
    <source>
        <dbReference type="ARBA" id="ARBA00022692"/>
    </source>
</evidence>
<keyword evidence="7 9" id="KW-1133">Transmembrane helix</keyword>
<evidence type="ECO:0000256" key="1">
    <source>
        <dbReference type="ARBA" id="ARBA00004651"/>
    </source>
</evidence>
<feature type="transmembrane region" description="Helical" evidence="9">
    <location>
        <begin position="93"/>
        <end position="113"/>
    </location>
</feature>
<dbReference type="Pfam" id="PF06826">
    <property type="entry name" value="Asp-Al_Ex"/>
    <property type="match status" value="2"/>
</dbReference>
<evidence type="ECO:0000256" key="4">
    <source>
        <dbReference type="ARBA" id="ARBA00022475"/>
    </source>
</evidence>
<protein>
    <submittedName>
        <fullName evidence="11">Aspartate-alanine antiporter</fullName>
    </submittedName>
</protein>
<evidence type="ECO:0000256" key="2">
    <source>
        <dbReference type="ARBA" id="ARBA00009854"/>
    </source>
</evidence>
<dbReference type="PANTHER" id="PTHR30445:SF9">
    <property type="match status" value="1"/>
</dbReference>
<comment type="similarity">
    <text evidence="2">Belongs to the AAE transporter (TC 2.A.81) family.</text>
</comment>
<evidence type="ECO:0000256" key="6">
    <source>
        <dbReference type="ARBA" id="ARBA00022737"/>
    </source>
</evidence>
<evidence type="ECO:0000256" key="3">
    <source>
        <dbReference type="ARBA" id="ARBA00022448"/>
    </source>
</evidence>
<dbReference type="NCBIfam" id="TIGR03802">
    <property type="entry name" value="Asp_Ala_antiprt"/>
    <property type="match status" value="1"/>
</dbReference>
<proteinExistence type="inferred from homology"/>
<keyword evidence="6" id="KW-0677">Repeat</keyword>
<dbReference type="InterPro" id="IPR006512">
    <property type="entry name" value="YidE_YbjL"/>
</dbReference>
<sequence length="563" mass="58787">MNWLHEIFRLSPELALFLSLAIGTWVGQFRLGAFQLGGVAGALLIAVLISQVGVTIDSGIKNVLFALFIYAVGFDSGPKFFSSLGRKTLREVALALVLVCSSLLTLVIMAKAFSLDKGITAGIAAGALTQSAIIGTASAAISKLNLDPAQIQQMQGNVAVGYAVTYIFGSLGAIIICVNILPKIMGRSIRDDALKAELELLQGAPLLAAGQAPALPGIVGRVFLAGPAEGQRVEELEALADPASPVTLERLKRGDEVITVTPDLQLMKEDVLLLVGRRSGIIVLAAHLGKELAAEQGPDLVMQTSDALLANPAFIGKRIAELRTQLSPDVRHGIYVISLKRGETTLPIKDDTVIEHNDVVSLFGSEQDIQRAVALAGPPLVKSIKSDLLFHGLGISVGLLIGLIVVRLGAVPLTLGSGGGALLSGLLFGWYQARKPLKGNLPSAASALLRDLGLAGFVAVVGLQSGLQAVETVRTNGLSVFLIGVVVTVVPLMVTLFIGRYLLRYDNTAIFAGALSGTRSANPAFGEILDKAGNAIPTASFAVTYGLANVFLTLLGPLIVALV</sequence>
<keyword evidence="3" id="KW-0813">Transport</keyword>
<dbReference type="KEGG" id="pmak:PMPD1_0207"/>
<dbReference type="InterPro" id="IPR036721">
    <property type="entry name" value="RCK_C_sf"/>
</dbReference>
<dbReference type="Pfam" id="PF02080">
    <property type="entry name" value="TrkA_C"/>
    <property type="match status" value="1"/>
</dbReference>
<name>A0A6M8UC15_9GAMM</name>
<evidence type="ECO:0000256" key="9">
    <source>
        <dbReference type="SAM" id="Phobius"/>
    </source>
</evidence>
<feature type="transmembrane region" description="Helical" evidence="9">
    <location>
        <begin position="120"/>
        <end position="141"/>
    </location>
</feature>
<dbReference type="Proteomes" id="UP000505325">
    <property type="component" value="Chromosome"/>
</dbReference>
<evidence type="ECO:0000256" key="8">
    <source>
        <dbReference type="ARBA" id="ARBA00023136"/>
    </source>
</evidence>
<evidence type="ECO:0000259" key="10">
    <source>
        <dbReference type="PROSITE" id="PS51202"/>
    </source>
</evidence>
<evidence type="ECO:0000313" key="12">
    <source>
        <dbReference type="Proteomes" id="UP000505325"/>
    </source>
</evidence>
<feature type="transmembrane region" description="Helical" evidence="9">
    <location>
        <begin position="7"/>
        <end position="27"/>
    </location>
</feature>
<keyword evidence="5 9" id="KW-0812">Transmembrane</keyword>
<dbReference type="GO" id="GO:0006813">
    <property type="term" value="P:potassium ion transport"/>
    <property type="evidence" value="ECO:0007669"/>
    <property type="project" value="InterPro"/>
</dbReference>
<dbReference type="GO" id="GO:0005886">
    <property type="term" value="C:plasma membrane"/>
    <property type="evidence" value="ECO:0007669"/>
    <property type="project" value="UniProtKB-SubCell"/>
</dbReference>
<evidence type="ECO:0000313" key="11">
    <source>
        <dbReference type="EMBL" id="QKJ85190.1"/>
    </source>
</evidence>
<reference evidence="11 12" key="1">
    <citation type="submission" date="2020-06" db="EMBL/GenBank/DDBJ databases">
        <title>Genome sequence of Paramixta manurensis strain PD-1.</title>
        <authorList>
            <person name="Lee C.W."/>
            <person name="Kim J."/>
        </authorList>
    </citation>
    <scope>NUCLEOTIDE SEQUENCE [LARGE SCALE GENOMIC DNA]</scope>
    <source>
        <strain evidence="11 12">PD-1</strain>
    </source>
</reference>
<organism evidence="11 12">
    <name type="scientific">Paramixta manurensis</name>
    <dbReference type="NCBI Taxonomy" id="2740817"/>
    <lineage>
        <taxon>Bacteria</taxon>
        <taxon>Pseudomonadati</taxon>
        <taxon>Pseudomonadota</taxon>
        <taxon>Gammaproteobacteria</taxon>
        <taxon>Enterobacterales</taxon>
        <taxon>Erwiniaceae</taxon>
        <taxon>Paramixta</taxon>
    </lineage>
</organism>
<gene>
    <name evidence="11" type="ORF">PMPD1_0207</name>
</gene>
<dbReference type="InterPro" id="IPR006037">
    <property type="entry name" value="RCK_C"/>
</dbReference>
<dbReference type="RefSeq" id="WP_173632308.1">
    <property type="nucleotide sequence ID" value="NZ_CP054212.1"/>
</dbReference>
<feature type="transmembrane region" description="Helical" evidence="9">
    <location>
        <begin position="476"/>
        <end position="498"/>
    </location>
</feature>
<dbReference type="InterPro" id="IPR050144">
    <property type="entry name" value="AAE_transporter"/>
</dbReference>
<feature type="transmembrane region" description="Helical" evidence="9">
    <location>
        <begin position="63"/>
        <end position="81"/>
    </location>
</feature>
<keyword evidence="8 9" id="KW-0472">Membrane</keyword>
<keyword evidence="4" id="KW-1003">Cell membrane</keyword>
<feature type="transmembrane region" description="Helical" evidence="9">
    <location>
        <begin position="541"/>
        <end position="562"/>
    </location>
</feature>
<dbReference type="PROSITE" id="PS51202">
    <property type="entry name" value="RCK_C"/>
    <property type="match status" value="1"/>
</dbReference>